<feature type="region of interest" description="Disordered" evidence="1">
    <location>
        <begin position="68"/>
        <end position="99"/>
    </location>
</feature>
<name>A0ABW9IN08_STRGJ</name>
<feature type="compositionally biased region" description="Basic and acidic residues" evidence="1">
    <location>
        <begin position="68"/>
        <end position="78"/>
    </location>
</feature>
<dbReference type="Proteomes" id="UP001631993">
    <property type="component" value="Unassembled WGS sequence"/>
</dbReference>
<keyword evidence="2" id="KW-0238">DNA-binding</keyword>
<comment type="caution">
    <text evidence="2">The sequence shown here is derived from an EMBL/GenBank/DDBJ whole genome shotgun (WGS) entry which is preliminary data.</text>
</comment>
<evidence type="ECO:0000313" key="3">
    <source>
        <dbReference type="Proteomes" id="UP001631993"/>
    </source>
</evidence>
<gene>
    <name evidence="2" type="ORF">ACKI1S_27470</name>
</gene>
<evidence type="ECO:0000256" key="1">
    <source>
        <dbReference type="SAM" id="MobiDB-lite"/>
    </source>
</evidence>
<reference evidence="2 3" key="1">
    <citation type="submission" date="2024-12" db="EMBL/GenBank/DDBJ databases">
        <title>Forecasting of Potato common scab and diversities of Pathogenic streptomyces spp. in china.</title>
        <authorList>
            <person name="Handique U."/>
            <person name="Wu J."/>
        </authorList>
    </citation>
    <scope>NUCLEOTIDE SEQUENCE [LARGE SCALE GENOMIC DNA]</scope>
    <source>
        <strain evidence="2 3">ZRIMU1585</strain>
    </source>
</reference>
<keyword evidence="3" id="KW-1185">Reference proteome</keyword>
<organism evidence="2 3">
    <name type="scientific">Streptomyces galilaeus</name>
    <dbReference type="NCBI Taxonomy" id="33899"/>
    <lineage>
        <taxon>Bacteria</taxon>
        <taxon>Bacillati</taxon>
        <taxon>Actinomycetota</taxon>
        <taxon>Actinomycetes</taxon>
        <taxon>Kitasatosporales</taxon>
        <taxon>Streptomycetaceae</taxon>
        <taxon>Streptomyces</taxon>
    </lineage>
</organism>
<sequence length="99" mass="11558">MATKAYELYGVPIPPEDPQQEYMTVQETAHVLNCSVTWLRRFLRANRHLHSYSGRRIVTNREDRAAIYETRRAGDPRQGRTIPRQRSRPAARRPALART</sequence>
<proteinExistence type="predicted"/>
<accession>A0ABW9IN08</accession>
<dbReference type="GO" id="GO:0003677">
    <property type="term" value="F:DNA binding"/>
    <property type="evidence" value="ECO:0007669"/>
    <property type="project" value="UniProtKB-KW"/>
</dbReference>
<dbReference type="EMBL" id="JBJVNE010000014">
    <property type="protein sequence ID" value="MFM9649876.1"/>
    <property type="molecule type" value="Genomic_DNA"/>
</dbReference>
<dbReference type="RefSeq" id="WP_369279728.1">
    <property type="nucleotide sequence ID" value="NZ_JBJVMW010000010.1"/>
</dbReference>
<evidence type="ECO:0000313" key="2">
    <source>
        <dbReference type="EMBL" id="MFM9649876.1"/>
    </source>
</evidence>
<protein>
    <submittedName>
        <fullName evidence="2">DNA-binding protein</fullName>
    </submittedName>
</protein>